<feature type="chain" id="PRO_5042431353" evidence="5">
    <location>
        <begin position="21"/>
        <end position="132"/>
    </location>
</feature>
<dbReference type="Gene3D" id="2.10.90.10">
    <property type="entry name" value="Cystine-knot cytokines"/>
    <property type="match status" value="1"/>
</dbReference>
<dbReference type="EnsemblMetazoa" id="G23830.3">
    <property type="protein sequence ID" value="G23830.3:cds"/>
    <property type="gene ID" value="G23830"/>
</dbReference>
<evidence type="ECO:0000313" key="6">
    <source>
        <dbReference type="EnsemblMetazoa" id="G23830.3:cds"/>
    </source>
</evidence>
<keyword evidence="4 5" id="KW-0732">Signal</keyword>
<evidence type="ECO:0000313" key="7">
    <source>
        <dbReference type="Proteomes" id="UP000005408"/>
    </source>
</evidence>
<accession>A0A8W8KK58</accession>
<proteinExistence type="inferred from homology"/>
<comment type="subcellular location">
    <subcellularLocation>
        <location evidence="1">Secreted</location>
    </subcellularLocation>
</comment>
<dbReference type="AlphaFoldDB" id="A0A8W8KK58"/>
<evidence type="ECO:0000256" key="2">
    <source>
        <dbReference type="ARBA" id="ARBA00007236"/>
    </source>
</evidence>
<keyword evidence="3" id="KW-0964">Secreted</keyword>
<dbReference type="GO" id="GO:0005125">
    <property type="term" value="F:cytokine activity"/>
    <property type="evidence" value="ECO:0007669"/>
    <property type="project" value="InterPro"/>
</dbReference>
<comment type="similarity">
    <text evidence="2">Belongs to the IL-17 family.</text>
</comment>
<evidence type="ECO:0000256" key="3">
    <source>
        <dbReference type="ARBA" id="ARBA00022525"/>
    </source>
</evidence>
<dbReference type="InterPro" id="IPR010345">
    <property type="entry name" value="IL-17_fam"/>
</dbReference>
<evidence type="ECO:0000256" key="4">
    <source>
        <dbReference type="ARBA" id="ARBA00022729"/>
    </source>
</evidence>
<dbReference type="InterPro" id="IPR029034">
    <property type="entry name" value="Cystine-knot_cytokine"/>
</dbReference>
<protein>
    <submittedName>
        <fullName evidence="6">Uncharacterized protein</fullName>
    </submittedName>
</protein>
<evidence type="ECO:0000256" key="5">
    <source>
        <dbReference type="SAM" id="SignalP"/>
    </source>
</evidence>
<feature type="signal peptide" evidence="5">
    <location>
        <begin position="1"/>
        <end position="20"/>
    </location>
</feature>
<name>A0A8W8KK58_MAGGI</name>
<keyword evidence="7" id="KW-1185">Reference proteome</keyword>
<dbReference type="OrthoDB" id="6109041at2759"/>
<evidence type="ECO:0000256" key="1">
    <source>
        <dbReference type="ARBA" id="ARBA00004613"/>
    </source>
</evidence>
<dbReference type="GO" id="GO:0005576">
    <property type="term" value="C:extracellular region"/>
    <property type="evidence" value="ECO:0007669"/>
    <property type="project" value="UniProtKB-SubCell"/>
</dbReference>
<dbReference type="Proteomes" id="UP000005408">
    <property type="component" value="Unassembled WGS sequence"/>
</dbReference>
<organism evidence="6 7">
    <name type="scientific">Magallana gigas</name>
    <name type="common">Pacific oyster</name>
    <name type="synonym">Crassostrea gigas</name>
    <dbReference type="NCBI Taxonomy" id="29159"/>
    <lineage>
        <taxon>Eukaryota</taxon>
        <taxon>Metazoa</taxon>
        <taxon>Spiralia</taxon>
        <taxon>Lophotrochozoa</taxon>
        <taxon>Mollusca</taxon>
        <taxon>Bivalvia</taxon>
        <taxon>Autobranchia</taxon>
        <taxon>Pteriomorphia</taxon>
        <taxon>Ostreida</taxon>
        <taxon>Ostreoidea</taxon>
        <taxon>Ostreidae</taxon>
        <taxon>Magallana</taxon>
    </lineage>
</organism>
<dbReference type="SUPFAM" id="SSF57501">
    <property type="entry name" value="Cystine-knot cytokines"/>
    <property type="match status" value="1"/>
</dbReference>
<dbReference type="EnsemblMetazoa" id="G23830.2">
    <property type="protein sequence ID" value="G23830.2:cds"/>
    <property type="gene ID" value="G23830"/>
</dbReference>
<dbReference type="OMA" id="CELVEVM"/>
<dbReference type="EnsemblMetazoa" id="G23830.1">
    <property type="protein sequence ID" value="G23830.1:cds"/>
    <property type="gene ID" value="G23830"/>
</dbReference>
<dbReference type="Pfam" id="PF06083">
    <property type="entry name" value="IL17"/>
    <property type="match status" value="1"/>
</dbReference>
<reference evidence="6" key="1">
    <citation type="submission" date="2022-08" db="UniProtKB">
        <authorList>
            <consortium name="EnsemblMetazoa"/>
        </authorList>
    </citation>
    <scope>IDENTIFICATION</scope>
    <source>
        <strain evidence="6">05x7-T-G4-1.051#20</strain>
    </source>
</reference>
<sequence length="132" mass="14920">MNAPVWLTLVLVLLTRCCLPHPVSRCRGCHIFDPPFRGLDYSDYDDSERLDTQSICPWSTIMVEDNDRVPRQLPSTTCTKSSVVFQLNGTPVEYACELVEVTVSVLKYHPSGYWERSDELVPVACTAVQRPS</sequence>